<gene>
    <name evidence="5" type="primary">LOC106457984</name>
</gene>
<dbReference type="InterPro" id="IPR018294">
    <property type="entry name" value="ISPD_synthase_CS"/>
</dbReference>
<dbReference type="RefSeq" id="XP_013772887.1">
    <property type="nucleotide sequence ID" value="XM_013917433.2"/>
</dbReference>
<dbReference type="PANTHER" id="PTHR43015:SF1">
    <property type="entry name" value="D-RIBITOL-5-PHOSPHATE CYTIDYLYLTRANSFERASE"/>
    <property type="match status" value="1"/>
</dbReference>
<dbReference type="Pfam" id="PF01128">
    <property type="entry name" value="IspD"/>
    <property type="match status" value="1"/>
</dbReference>
<reference evidence="5" key="1">
    <citation type="submission" date="2025-08" db="UniProtKB">
        <authorList>
            <consortium name="RefSeq"/>
        </authorList>
    </citation>
    <scope>IDENTIFICATION</scope>
    <source>
        <tissue evidence="5">Muscle</tissue>
    </source>
</reference>
<dbReference type="PROSITE" id="PS01295">
    <property type="entry name" value="ISPD"/>
    <property type="match status" value="1"/>
</dbReference>
<dbReference type="InterPro" id="IPR034683">
    <property type="entry name" value="IspD/TarI"/>
</dbReference>
<accession>A0ABM1B1H1</accession>
<evidence type="ECO:0000256" key="1">
    <source>
        <dbReference type="ARBA" id="ARBA00009789"/>
    </source>
</evidence>
<dbReference type="GeneID" id="106457984"/>
<dbReference type="PANTHER" id="PTHR43015">
    <property type="entry name" value="D-RIBITOL-5-PHOSPHATE CYTIDYLYLTRANSFERASE"/>
    <property type="match status" value="1"/>
</dbReference>
<proteinExistence type="inferred from homology"/>
<dbReference type="Gene3D" id="3.90.550.10">
    <property type="entry name" value="Spore Coat Polysaccharide Biosynthesis Protein SpsA, Chain A"/>
    <property type="match status" value="1"/>
</dbReference>
<keyword evidence="2" id="KW-0808">Transferase</keyword>
<protein>
    <submittedName>
        <fullName evidence="5">Isoprenoid synthase domain-containing protein-like isoform X1</fullName>
    </submittedName>
</protein>
<comment type="similarity">
    <text evidence="1">Belongs to the IspD/TarI cytidylyltransferase family. IspD subfamily.</text>
</comment>
<evidence type="ECO:0000256" key="2">
    <source>
        <dbReference type="ARBA" id="ARBA00022679"/>
    </source>
</evidence>
<evidence type="ECO:0000256" key="3">
    <source>
        <dbReference type="ARBA" id="ARBA00022695"/>
    </source>
</evidence>
<dbReference type="InterPro" id="IPR029044">
    <property type="entry name" value="Nucleotide-diphossugar_trans"/>
</dbReference>
<dbReference type="SUPFAM" id="SSF53448">
    <property type="entry name" value="Nucleotide-diphospho-sugar transferases"/>
    <property type="match status" value="1"/>
</dbReference>
<dbReference type="CDD" id="cd02516">
    <property type="entry name" value="CDP-ME_synthetase"/>
    <property type="match status" value="1"/>
</dbReference>
<keyword evidence="3" id="KW-0548">Nucleotidyltransferase</keyword>
<evidence type="ECO:0000313" key="4">
    <source>
        <dbReference type="Proteomes" id="UP000694941"/>
    </source>
</evidence>
<organism evidence="4 5">
    <name type="scientific">Limulus polyphemus</name>
    <name type="common">Atlantic horseshoe crab</name>
    <dbReference type="NCBI Taxonomy" id="6850"/>
    <lineage>
        <taxon>Eukaryota</taxon>
        <taxon>Metazoa</taxon>
        <taxon>Ecdysozoa</taxon>
        <taxon>Arthropoda</taxon>
        <taxon>Chelicerata</taxon>
        <taxon>Merostomata</taxon>
        <taxon>Xiphosura</taxon>
        <taxon>Limulidae</taxon>
        <taxon>Limulus</taxon>
    </lineage>
</organism>
<name>A0ABM1B1H1_LIMPO</name>
<dbReference type="Proteomes" id="UP000694941">
    <property type="component" value="Unplaced"/>
</dbReference>
<evidence type="ECO:0000313" key="5">
    <source>
        <dbReference type="RefSeq" id="XP_013772887.1"/>
    </source>
</evidence>
<sequence length="413" mass="45968">MVYNMEQLAISSFSELSDKMEKPVDRSVGVILPAAGNGERMGVTIPKQFCKILGRPLIQYTVEAFLRFSWIKQVVVVAASDRMDLMKETLAGLDSGNYGRLRMVSGSSSRHRSIQAGLKALASSENSPDIVVIHDGVRPLVPPEILIEVVCAAKDYGAAGAVRPLVSTVLRSDEMGFMEEALDRSQYCASEMPQAFVLSLIKEAYNMCSDHDLDYGTECLHLVQKYMGLKPRLIEGTADLWKVTHRKDLYAAETTVKERRRVHLVAQDIDLCLLEQILLALKERFSEVQVCEDTIVQTPPCHLVRVHNGIFLTDVLSETEAWVKALSPCVQPSSLVSIVTKTDINENGYPSTVALQARAQAIANMARNWNITIFFIFSPYQAISPRTCEDISKKTAYLLFEESDILSGQIIYV</sequence>
<keyword evidence="4" id="KW-1185">Reference proteome</keyword>